<dbReference type="HOGENOM" id="CLU_020262_4_3_1"/>
<gene>
    <name evidence="3" type="primary">Dana\GF24377</name>
    <name evidence="3" type="synonym">dana_GLEANR_9103</name>
    <name evidence="3" type="ORF">GF24377</name>
</gene>
<reference evidence="3 4" key="1">
    <citation type="journal article" date="2007" name="Nature">
        <title>Evolution of genes and genomes on the Drosophila phylogeny.</title>
        <authorList>
            <consortium name="Drosophila 12 Genomes Consortium"/>
            <person name="Clark A.G."/>
            <person name="Eisen M.B."/>
            <person name="Smith D.R."/>
            <person name="Bergman C.M."/>
            <person name="Oliver B."/>
            <person name="Markow T.A."/>
            <person name="Kaufman T.C."/>
            <person name="Kellis M."/>
            <person name="Gelbart W."/>
            <person name="Iyer V.N."/>
            <person name="Pollard D.A."/>
            <person name="Sackton T.B."/>
            <person name="Larracuente A.M."/>
            <person name="Singh N.D."/>
            <person name="Abad J.P."/>
            <person name="Abt D.N."/>
            <person name="Adryan B."/>
            <person name="Aguade M."/>
            <person name="Akashi H."/>
            <person name="Anderson W.W."/>
            <person name="Aquadro C.F."/>
            <person name="Ardell D.H."/>
            <person name="Arguello R."/>
            <person name="Artieri C.G."/>
            <person name="Barbash D.A."/>
            <person name="Barker D."/>
            <person name="Barsanti P."/>
            <person name="Batterham P."/>
            <person name="Batzoglou S."/>
            <person name="Begun D."/>
            <person name="Bhutkar A."/>
            <person name="Blanco E."/>
            <person name="Bosak S.A."/>
            <person name="Bradley R.K."/>
            <person name="Brand A.D."/>
            <person name="Brent M.R."/>
            <person name="Brooks A.N."/>
            <person name="Brown R.H."/>
            <person name="Butlin R.K."/>
            <person name="Caggese C."/>
            <person name="Calvi B.R."/>
            <person name="Bernardo de Carvalho A."/>
            <person name="Caspi A."/>
            <person name="Castrezana S."/>
            <person name="Celniker S.E."/>
            <person name="Chang J.L."/>
            <person name="Chapple C."/>
            <person name="Chatterji S."/>
            <person name="Chinwalla A."/>
            <person name="Civetta A."/>
            <person name="Clifton S.W."/>
            <person name="Comeron J.M."/>
            <person name="Costello J.C."/>
            <person name="Coyne J.A."/>
            <person name="Daub J."/>
            <person name="David R.G."/>
            <person name="Delcher A.L."/>
            <person name="Delehaunty K."/>
            <person name="Do C.B."/>
            <person name="Ebling H."/>
            <person name="Edwards K."/>
            <person name="Eickbush T."/>
            <person name="Evans J.D."/>
            <person name="Filipski A."/>
            <person name="Findeiss S."/>
            <person name="Freyhult E."/>
            <person name="Fulton L."/>
            <person name="Fulton R."/>
            <person name="Garcia A.C."/>
            <person name="Gardiner A."/>
            <person name="Garfield D.A."/>
            <person name="Garvin B.E."/>
            <person name="Gibson G."/>
            <person name="Gilbert D."/>
            <person name="Gnerre S."/>
            <person name="Godfrey J."/>
            <person name="Good R."/>
            <person name="Gotea V."/>
            <person name="Gravely B."/>
            <person name="Greenberg A.J."/>
            <person name="Griffiths-Jones S."/>
            <person name="Gross S."/>
            <person name="Guigo R."/>
            <person name="Gustafson E.A."/>
            <person name="Haerty W."/>
            <person name="Hahn M.W."/>
            <person name="Halligan D.L."/>
            <person name="Halpern A.L."/>
            <person name="Halter G.M."/>
            <person name="Han M.V."/>
            <person name="Heger A."/>
            <person name="Hillier L."/>
            <person name="Hinrichs A.S."/>
            <person name="Holmes I."/>
            <person name="Hoskins R.A."/>
            <person name="Hubisz M.J."/>
            <person name="Hultmark D."/>
            <person name="Huntley M.A."/>
            <person name="Jaffe D.B."/>
            <person name="Jagadeeshan S."/>
            <person name="Jeck W.R."/>
            <person name="Johnson J."/>
            <person name="Jones C.D."/>
            <person name="Jordan W.C."/>
            <person name="Karpen G.H."/>
            <person name="Kataoka E."/>
            <person name="Keightley P.D."/>
            <person name="Kheradpour P."/>
            <person name="Kirkness E.F."/>
            <person name="Koerich L.B."/>
            <person name="Kristiansen K."/>
            <person name="Kudrna D."/>
            <person name="Kulathinal R.J."/>
            <person name="Kumar S."/>
            <person name="Kwok R."/>
            <person name="Lander E."/>
            <person name="Langley C.H."/>
            <person name="Lapoint R."/>
            <person name="Lazzaro B.P."/>
            <person name="Lee S.J."/>
            <person name="Levesque L."/>
            <person name="Li R."/>
            <person name="Lin C.F."/>
            <person name="Lin M.F."/>
            <person name="Lindblad-Toh K."/>
            <person name="Llopart A."/>
            <person name="Long M."/>
            <person name="Low L."/>
            <person name="Lozovsky E."/>
            <person name="Lu J."/>
            <person name="Luo M."/>
            <person name="Machado C.A."/>
            <person name="Makalowski W."/>
            <person name="Marzo M."/>
            <person name="Matsuda M."/>
            <person name="Matzkin L."/>
            <person name="McAllister B."/>
            <person name="McBride C.S."/>
            <person name="McKernan B."/>
            <person name="McKernan K."/>
            <person name="Mendez-Lago M."/>
            <person name="Minx P."/>
            <person name="Mollenhauer M.U."/>
            <person name="Montooth K."/>
            <person name="Mount S.M."/>
            <person name="Mu X."/>
            <person name="Myers E."/>
            <person name="Negre B."/>
            <person name="Newfeld S."/>
            <person name="Nielsen R."/>
            <person name="Noor M.A."/>
            <person name="O'Grady P."/>
            <person name="Pachter L."/>
            <person name="Papaceit M."/>
            <person name="Parisi M.J."/>
            <person name="Parisi M."/>
            <person name="Parts L."/>
            <person name="Pedersen J.S."/>
            <person name="Pesole G."/>
            <person name="Phillippy A.M."/>
            <person name="Ponting C.P."/>
            <person name="Pop M."/>
            <person name="Porcelli D."/>
            <person name="Powell J.R."/>
            <person name="Prohaska S."/>
            <person name="Pruitt K."/>
            <person name="Puig M."/>
            <person name="Quesneville H."/>
            <person name="Ram K.R."/>
            <person name="Rand D."/>
            <person name="Rasmussen M.D."/>
            <person name="Reed L.K."/>
            <person name="Reenan R."/>
            <person name="Reily A."/>
            <person name="Remington K.A."/>
            <person name="Rieger T.T."/>
            <person name="Ritchie M.G."/>
            <person name="Robin C."/>
            <person name="Rogers Y.H."/>
            <person name="Rohde C."/>
            <person name="Rozas J."/>
            <person name="Rubenfield M.J."/>
            <person name="Ruiz A."/>
            <person name="Russo S."/>
            <person name="Salzberg S.L."/>
            <person name="Sanchez-Gracia A."/>
            <person name="Saranga D.J."/>
            <person name="Sato H."/>
            <person name="Schaeffer S.W."/>
            <person name="Schatz M.C."/>
            <person name="Schlenke T."/>
            <person name="Schwartz R."/>
            <person name="Segarra C."/>
            <person name="Singh R.S."/>
            <person name="Sirot L."/>
            <person name="Sirota M."/>
            <person name="Sisneros N.B."/>
            <person name="Smith C.D."/>
            <person name="Smith T.F."/>
            <person name="Spieth J."/>
            <person name="Stage D.E."/>
            <person name="Stark A."/>
            <person name="Stephan W."/>
            <person name="Strausberg R.L."/>
            <person name="Strempel S."/>
            <person name="Sturgill D."/>
            <person name="Sutton G."/>
            <person name="Sutton G.G."/>
            <person name="Tao W."/>
            <person name="Teichmann S."/>
            <person name="Tobari Y.N."/>
            <person name="Tomimura Y."/>
            <person name="Tsolas J.M."/>
            <person name="Valente V.L."/>
            <person name="Venter E."/>
            <person name="Venter J.C."/>
            <person name="Vicario S."/>
            <person name="Vieira F.G."/>
            <person name="Vilella A.J."/>
            <person name="Villasante A."/>
            <person name="Walenz B."/>
            <person name="Wang J."/>
            <person name="Wasserman M."/>
            <person name="Watts T."/>
            <person name="Wilson D."/>
            <person name="Wilson R.K."/>
            <person name="Wing R.A."/>
            <person name="Wolfner M.F."/>
            <person name="Wong A."/>
            <person name="Wong G.K."/>
            <person name="Wu C.I."/>
            <person name="Wu G."/>
            <person name="Yamamoto D."/>
            <person name="Yang H.P."/>
            <person name="Yang S.P."/>
            <person name="Yorke J.A."/>
            <person name="Yoshida K."/>
            <person name="Zdobnov E."/>
            <person name="Zhang P."/>
            <person name="Zhang Y."/>
            <person name="Zimin A.V."/>
            <person name="Baldwin J."/>
            <person name="Abdouelleil A."/>
            <person name="Abdulkadir J."/>
            <person name="Abebe A."/>
            <person name="Abera B."/>
            <person name="Abreu J."/>
            <person name="Acer S.C."/>
            <person name="Aftuck L."/>
            <person name="Alexander A."/>
            <person name="An P."/>
            <person name="Anderson E."/>
            <person name="Anderson S."/>
            <person name="Arachi H."/>
            <person name="Azer M."/>
            <person name="Bachantsang P."/>
            <person name="Barry A."/>
            <person name="Bayul T."/>
            <person name="Berlin A."/>
            <person name="Bessette D."/>
            <person name="Bloom T."/>
            <person name="Blye J."/>
            <person name="Boguslavskiy L."/>
            <person name="Bonnet C."/>
            <person name="Boukhgalter B."/>
            <person name="Bourzgui I."/>
            <person name="Brown A."/>
            <person name="Cahill P."/>
            <person name="Channer S."/>
            <person name="Cheshatsang Y."/>
            <person name="Chuda L."/>
            <person name="Citroen M."/>
            <person name="Collymore A."/>
            <person name="Cooke P."/>
            <person name="Costello M."/>
            <person name="D'Aco K."/>
            <person name="Daza R."/>
            <person name="De Haan G."/>
            <person name="DeGray S."/>
            <person name="DeMaso C."/>
            <person name="Dhargay N."/>
            <person name="Dooley K."/>
            <person name="Dooley E."/>
            <person name="Doricent M."/>
            <person name="Dorje P."/>
            <person name="Dorjee K."/>
            <person name="Dupes A."/>
            <person name="Elong R."/>
            <person name="Falk J."/>
            <person name="Farina A."/>
            <person name="Faro S."/>
            <person name="Ferguson D."/>
            <person name="Fisher S."/>
            <person name="Foley C.D."/>
            <person name="Franke A."/>
            <person name="Friedrich D."/>
            <person name="Gadbois L."/>
            <person name="Gearin G."/>
            <person name="Gearin C.R."/>
            <person name="Giannoukos G."/>
            <person name="Goode T."/>
            <person name="Graham J."/>
            <person name="Grandbois E."/>
            <person name="Grewal S."/>
            <person name="Gyaltsen K."/>
            <person name="Hafez N."/>
            <person name="Hagos B."/>
            <person name="Hall J."/>
            <person name="Henson C."/>
            <person name="Hollinger A."/>
            <person name="Honan T."/>
            <person name="Huard M.D."/>
            <person name="Hughes L."/>
            <person name="Hurhula B."/>
            <person name="Husby M.E."/>
            <person name="Kamat A."/>
            <person name="Kanga B."/>
            <person name="Kashin S."/>
            <person name="Khazanovich D."/>
            <person name="Kisner P."/>
            <person name="Lance K."/>
            <person name="Lara M."/>
            <person name="Lee W."/>
            <person name="Lennon N."/>
            <person name="Letendre F."/>
            <person name="LeVine R."/>
            <person name="Lipovsky A."/>
            <person name="Liu X."/>
            <person name="Liu J."/>
            <person name="Liu S."/>
            <person name="Lokyitsang T."/>
            <person name="Lokyitsang Y."/>
            <person name="Lubonja R."/>
            <person name="Lui A."/>
            <person name="MacDonald P."/>
            <person name="Magnisalis V."/>
            <person name="Maru K."/>
            <person name="Matthews C."/>
            <person name="McCusker W."/>
            <person name="McDonough S."/>
            <person name="Mehta T."/>
            <person name="Meldrim J."/>
            <person name="Meneus L."/>
            <person name="Mihai O."/>
            <person name="Mihalev A."/>
            <person name="Mihova T."/>
            <person name="Mittelman R."/>
            <person name="Mlenga V."/>
            <person name="Montmayeur A."/>
            <person name="Mulrain L."/>
            <person name="Navidi A."/>
            <person name="Naylor J."/>
            <person name="Negash T."/>
            <person name="Nguyen T."/>
            <person name="Nguyen N."/>
            <person name="Nicol R."/>
            <person name="Norbu C."/>
            <person name="Norbu N."/>
            <person name="Novod N."/>
            <person name="O'Neill B."/>
            <person name="Osman S."/>
            <person name="Markiewicz E."/>
            <person name="Oyono O.L."/>
            <person name="Patti C."/>
            <person name="Phunkhang P."/>
            <person name="Pierre F."/>
            <person name="Priest M."/>
            <person name="Raghuraman S."/>
            <person name="Rege F."/>
            <person name="Reyes R."/>
            <person name="Rise C."/>
            <person name="Rogov P."/>
            <person name="Ross K."/>
            <person name="Ryan E."/>
            <person name="Settipalli S."/>
            <person name="Shea T."/>
            <person name="Sherpa N."/>
            <person name="Shi L."/>
            <person name="Shih D."/>
            <person name="Sparrow T."/>
            <person name="Spaulding J."/>
            <person name="Stalker J."/>
            <person name="Stange-Thomann N."/>
            <person name="Stavropoulos S."/>
            <person name="Stone C."/>
            <person name="Strader C."/>
            <person name="Tesfaye S."/>
            <person name="Thomson T."/>
            <person name="Thoulutsang Y."/>
            <person name="Thoulutsang D."/>
            <person name="Topham K."/>
            <person name="Topping I."/>
            <person name="Tsamla T."/>
            <person name="Vassiliev H."/>
            <person name="Vo A."/>
            <person name="Wangchuk T."/>
            <person name="Wangdi T."/>
            <person name="Weiand M."/>
            <person name="Wilkinson J."/>
            <person name="Wilson A."/>
            <person name="Yadav S."/>
            <person name="Young G."/>
            <person name="Yu Q."/>
            <person name="Zembek L."/>
            <person name="Zhong D."/>
            <person name="Zimmer A."/>
            <person name="Zwirko Z."/>
            <person name="Jaffe D.B."/>
            <person name="Alvarez P."/>
            <person name="Brockman W."/>
            <person name="Butler J."/>
            <person name="Chin C."/>
            <person name="Gnerre S."/>
            <person name="Grabherr M."/>
            <person name="Kleber M."/>
            <person name="Mauceli E."/>
            <person name="MacCallum I."/>
        </authorList>
    </citation>
    <scope>NUCLEOTIDE SEQUENCE [LARGE SCALE GENOMIC DNA]</scope>
    <source>
        <strain evidence="4">Tucson 14024-0371.13</strain>
    </source>
</reference>
<dbReference type="STRING" id="7217.B3M5U7"/>
<dbReference type="PANTHER" id="PTHR12210">
    <property type="entry name" value="DULLARD PROTEIN PHOSPHATASE"/>
    <property type="match status" value="1"/>
</dbReference>
<dbReference type="Gene3D" id="3.40.50.1000">
    <property type="entry name" value="HAD superfamily/HAD-like"/>
    <property type="match status" value="1"/>
</dbReference>
<dbReference type="CDD" id="cd07521">
    <property type="entry name" value="HAD_FCP1-like"/>
    <property type="match status" value="1"/>
</dbReference>
<dbReference type="InterPro" id="IPR011948">
    <property type="entry name" value="Dullard_phosphatase"/>
</dbReference>
<evidence type="ECO:0000259" key="2">
    <source>
        <dbReference type="PROSITE" id="PS50969"/>
    </source>
</evidence>
<proteinExistence type="predicted"/>
<dbReference type="SMART" id="SM00577">
    <property type="entry name" value="CPDc"/>
    <property type="match status" value="1"/>
</dbReference>
<keyword evidence="1" id="KW-0472">Membrane</keyword>
<feature type="transmembrane region" description="Helical" evidence="1">
    <location>
        <begin position="12"/>
        <end position="31"/>
    </location>
</feature>
<name>B3M5U7_DROAN</name>
<dbReference type="SMR" id="B3M5U7"/>
<dbReference type="PROSITE" id="PS50969">
    <property type="entry name" value="FCP1"/>
    <property type="match status" value="1"/>
</dbReference>
<dbReference type="KEGG" id="dan:6507010"/>
<protein>
    <recommendedName>
        <fullName evidence="2">FCP1 homology domain-containing protein</fullName>
    </recommendedName>
</protein>
<dbReference type="InterPro" id="IPR023214">
    <property type="entry name" value="HAD_sf"/>
</dbReference>
<keyword evidence="1" id="KW-1133">Transmembrane helix</keyword>
<sequence>MYFNLEEMDKIKICLVVAASVVVLYLAYLVIPRFLRCICLGIARFNKIYYGYSAITYLDDERLSLVSKRRLEMVDKKTMVLDMDETLITSVIQKRNSQLIKLPDTPYDYKFLMPAFDSMVYIYKRPHVDYFLDCVSKWYDLVIYTASTDDYADPILDFLDRGKGILKKRMFRKDCIDFLGMRAKDVSLASPDLANVFLLDNSNVECSFNLGNAIHISSYEIGKRDQALINILPFLDSLRFTRDVRSVLRRCTRFDCMTTNLCKMVKGAKLP</sequence>
<accession>B3M5U7</accession>
<dbReference type="InterPro" id="IPR050365">
    <property type="entry name" value="TIM50"/>
</dbReference>
<organism evidence="3 4">
    <name type="scientific">Drosophila ananassae</name>
    <name type="common">Fruit fly</name>
    <dbReference type="NCBI Taxonomy" id="7217"/>
    <lineage>
        <taxon>Eukaryota</taxon>
        <taxon>Metazoa</taxon>
        <taxon>Ecdysozoa</taxon>
        <taxon>Arthropoda</taxon>
        <taxon>Hexapoda</taxon>
        <taxon>Insecta</taxon>
        <taxon>Pterygota</taxon>
        <taxon>Neoptera</taxon>
        <taxon>Endopterygota</taxon>
        <taxon>Diptera</taxon>
        <taxon>Brachycera</taxon>
        <taxon>Muscomorpha</taxon>
        <taxon>Ephydroidea</taxon>
        <taxon>Drosophilidae</taxon>
        <taxon>Drosophila</taxon>
        <taxon>Sophophora</taxon>
    </lineage>
</organism>
<keyword evidence="4" id="KW-1185">Reference proteome</keyword>
<dbReference type="GO" id="GO:0016791">
    <property type="term" value="F:phosphatase activity"/>
    <property type="evidence" value="ECO:0007669"/>
    <property type="project" value="InterPro"/>
</dbReference>
<dbReference type="EMBL" id="CH902618">
    <property type="protein sequence ID" value="EDV39637.2"/>
    <property type="molecule type" value="Genomic_DNA"/>
</dbReference>
<feature type="domain" description="FCP1 homology" evidence="2">
    <location>
        <begin position="72"/>
        <end position="238"/>
    </location>
</feature>
<dbReference type="SUPFAM" id="SSF56784">
    <property type="entry name" value="HAD-like"/>
    <property type="match status" value="1"/>
</dbReference>
<evidence type="ECO:0000313" key="4">
    <source>
        <dbReference type="Proteomes" id="UP000007801"/>
    </source>
</evidence>
<keyword evidence="3" id="KW-0378">Hydrolase</keyword>
<dbReference type="AlphaFoldDB" id="B3M5U7"/>
<dbReference type="GeneID" id="6507010"/>
<dbReference type="Proteomes" id="UP000007801">
    <property type="component" value="Unassembled WGS sequence"/>
</dbReference>
<keyword evidence="1" id="KW-0812">Transmembrane</keyword>
<dbReference type="OrthoDB" id="277011at2759"/>
<dbReference type="eggNOG" id="KOG1605">
    <property type="taxonomic scope" value="Eukaryota"/>
</dbReference>
<dbReference type="FunCoup" id="B3M5U7">
    <property type="interactions" value="36"/>
</dbReference>
<dbReference type="InterPro" id="IPR004274">
    <property type="entry name" value="FCP1_dom"/>
</dbReference>
<dbReference type="NCBIfam" id="TIGR02251">
    <property type="entry name" value="HIF-SF_euk"/>
    <property type="match status" value="1"/>
</dbReference>
<dbReference type="InterPro" id="IPR036412">
    <property type="entry name" value="HAD-like_sf"/>
</dbReference>
<dbReference type="InParanoid" id="B3M5U7"/>
<dbReference type="Pfam" id="PF03031">
    <property type="entry name" value="NIF"/>
    <property type="match status" value="1"/>
</dbReference>
<evidence type="ECO:0000256" key="1">
    <source>
        <dbReference type="SAM" id="Phobius"/>
    </source>
</evidence>
<evidence type="ECO:0000313" key="3">
    <source>
        <dbReference type="EMBL" id="EDV39637.2"/>
    </source>
</evidence>